<gene>
    <name evidence="6" type="ORF">H634G_10090</name>
</gene>
<dbReference type="Gene3D" id="3.40.462.20">
    <property type="match status" value="1"/>
</dbReference>
<comment type="similarity">
    <text evidence="1">Belongs to the oxygen-dependent FAD-linked oxidoreductase family.</text>
</comment>
<feature type="domain" description="FAD-binding PCMH-type" evidence="5">
    <location>
        <begin position="38"/>
        <end position="236"/>
    </location>
</feature>
<accession>A0A0D9NL16</accession>
<dbReference type="PANTHER" id="PTHR42973:SF22">
    <property type="entry name" value="FAD-BINDING PCMH-TYPE DOMAIN-CONTAINING PROTEIN-RELATED"/>
    <property type="match status" value="1"/>
</dbReference>
<keyword evidence="3" id="KW-0274">FAD</keyword>
<dbReference type="InterPro" id="IPR016169">
    <property type="entry name" value="FAD-bd_PCMH_sub2"/>
</dbReference>
<keyword evidence="4" id="KW-0560">Oxidoreductase</keyword>
<dbReference type="PANTHER" id="PTHR42973">
    <property type="entry name" value="BINDING OXIDOREDUCTASE, PUTATIVE (AFU_ORTHOLOGUE AFUA_1G17690)-RELATED"/>
    <property type="match status" value="1"/>
</dbReference>
<reference evidence="7" key="1">
    <citation type="journal article" date="2014" name="BMC Genomics">
        <title>The genome sequence of the biocontrol fungus Metarhizium anisopliae and comparative genomics of Metarhizium species.</title>
        <authorList>
            <person name="Pattemore J.A."/>
            <person name="Hane J.K."/>
            <person name="Williams A.H."/>
            <person name="Wilson B.A."/>
            <person name="Stodart B.J."/>
            <person name="Ash G.J."/>
        </authorList>
    </citation>
    <scope>NUCLEOTIDE SEQUENCE [LARGE SCALE GENOMIC DNA]</scope>
    <source>
        <strain evidence="7">BRIP 53293</strain>
    </source>
</reference>
<dbReference type="Gene3D" id="3.30.465.10">
    <property type="match status" value="2"/>
</dbReference>
<organism evidence="6 7">
    <name type="scientific">Metarhizium anisopliae BRIP 53293</name>
    <dbReference type="NCBI Taxonomy" id="1291518"/>
    <lineage>
        <taxon>Eukaryota</taxon>
        <taxon>Fungi</taxon>
        <taxon>Dikarya</taxon>
        <taxon>Ascomycota</taxon>
        <taxon>Pezizomycotina</taxon>
        <taxon>Sordariomycetes</taxon>
        <taxon>Hypocreomycetidae</taxon>
        <taxon>Hypocreales</taxon>
        <taxon>Clavicipitaceae</taxon>
        <taxon>Metarhizium</taxon>
    </lineage>
</organism>
<dbReference type="GO" id="GO:0016491">
    <property type="term" value="F:oxidoreductase activity"/>
    <property type="evidence" value="ECO:0007669"/>
    <property type="project" value="UniProtKB-KW"/>
</dbReference>
<proteinExistence type="inferred from homology"/>
<name>A0A0D9NL16_METAN</name>
<dbReference type="InterPro" id="IPR050416">
    <property type="entry name" value="FAD-linked_Oxidoreductase"/>
</dbReference>
<dbReference type="AlphaFoldDB" id="A0A0D9NL16"/>
<dbReference type="EMBL" id="KE384756">
    <property type="protein sequence ID" value="KJK74561.1"/>
    <property type="molecule type" value="Genomic_DNA"/>
</dbReference>
<sequence length="357" mass="38171">MDKTCAALQAALGSDKVLFPGSDAYAAALTSYFSPQVSGLHPQCFVTPRSARDVSCVVETMRATGGEFAIRGGGHQWFRGAASCSGVSVDMRGLDSVVVSGDKSSVTVGAGATWDAVYEMCWASAPRAAVISFEVVVADSSVVEASEQQNPDLWLALRGGCNNFGIITSLDIKTFEQGLLWSSLTLNPLSAVDQQARVYAELIDPAKYDENASFLFGWSFNSTHKLSVALNQLIYTKPSDNEVPAFYQPVLDLPTIPYPSAGATLYARGAQDNALGLADRSGPLAVCLLSPAWSRADDDDKVYAAARALMDEIDRRARDLGAHDPYIYINYAAPGQEVIASYGQASVVQLQPRQDMG</sequence>
<evidence type="ECO:0000313" key="7">
    <source>
        <dbReference type="Proteomes" id="UP000054544"/>
    </source>
</evidence>
<evidence type="ECO:0000256" key="2">
    <source>
        <dbReference type="ARBA" id="ARBA00022630"/>
    </source>
</evidence>
<evidence type="ECO:0000256" key="3">
    <source>
        <dbReference type="ARBA" id="ARBA00022827"/>
    </source>
</evidence>
<evidence type="ECO:0000256" key="4">
    <source>
        <dbReference type="ARBA" id="ARBA00023002"/>
    </source>
</evidence>
<dbReference type="Pfam" id="PF01565">
    <property type="entry name" value="FAD_binding_4"/>
    <property type="match status" value="1"/>
</dbReference>
<keyword evidence="2" id="KW-0285">Flavoprotein</keyword>
<dbReference type="InterPro" id="IPR006094">
    <property type="entry name" value="Oxid_FAD_bind_N"/>
</dbReference>
<dbReference type="OrthoDB" id="5126127at2759"/>
<dbReference type="InterPro" id="IPR036318">
    <property type="entry name" value="FAD-bd_PCMH-like_sf"/>
</dbReference>
<evidence type="ECO:0000313" key="6">
    <source>
        <dbReference type="EMBL" id="KJK74561.1"/>
    </source>
</evidence>
<keyword evidence="7" id="KW-1185">Reference proteome</keyword>
<dbReference type="STRING" id="1291518.A0A0D9NL16"/>
<dbReference type="Proteomes" id="UP000054544">
    <property type="component" value="Unassembled WGS sequence"/>
</dbReference>
<evidence type="ECO:0000256" key="1">
    <source>
        <dbReference type="ARBA" id="ARBA00005466"/>
    </source>
</evidence>
<dbReference type="PROSITE" id="PS51387">
    <property type="entry name" value="FAD_PCMH"/>
    <property type="match status" value="1"/>
</dbReference>
<evidence type="ECO:0000259" key="5">
    <source>
        <dbReference type="PROSITE" id="PS51387"/>
    </source>
</evidence>
<dbReference type="GO" id="GO:0071949">
    <property type="term" value="F:FAD binding"/>
    <property type="evidence" value="ECO:0007669"/>
    <property type="project" value="InterPro"/>
</dbReference>
<dbReference type="SUPFAM" id="SSF56176">
    <property type="entry name" value="FAD-binding/transporter-associated domain-like"/>
    <property type="match status" value="1"/>
</dbReference>
<dbReference type="InterPro" id="IPR016166">
    <property type="entry name" value="FAD-bd_PCMH"/>
</dbReference>
<protein>
    <recommendedName>
        <fullName evidence="5">FAD-binding PCMH-type domain-containing protein</fullName>
    </recommendedName>
</protein>